<gene>
    <name evidence="1" type="ORF">ACAOBT_LOCUS21625</name>
</gene>
<accession>A0A9P0LID6</accession>
<dbReference type="EMBL" id="CAKOFQ010007177">
    <property type="protein sequence ID" value="CAH1993641.1"/>
    <property type="molecule type" value="Genomic_DNA"/>
</dbReference>
<dbReference type="OrthoDB" id="195446at2759"/>
<comment type="caution">
    <text evidence="1">The sequence shown here is derived from an EMBL/GenBank/DDBJ whole genome shotgun (WGS) entry which is preliminary data.</text>
</comment>
<dbReference type="AlphaFoldDB" id="A0A9P0LID6"/>
<evidence type="ECO:0000313" key="2">
    <source>
        <dbReference type="Proteomes" id="UP001152888"/>
    </source>
</evidence>
<protein>
    <submittedName>
        <fullName evidence="1">Uncharacterized protein</fullName>
    </submittedName>
</protein>
<reference evidence="1" key="1">
    <citation type="submission" date="2022-03" db="EMBL/GenBank/DDBJ databases">
        <authorList>
            <person name="Sayadi A."/>
        </authorList>
    </citation>
    <scope>NUCLEOTIDE SEQUENCE</scope>
</reference>
<organism evidence="1 2">
    <name type="scientific">Acanthoscelides obtectus</name>
    <name type="common">Bean weevil</name>
    <name type="synonym">Bruchus obtectus</name>
    <dbReference type="NCBI Taxonomy" id="200917"/>
    <lineage>
        <taxon>Eukaryota</taxon>
        <taxon>Metazoa</taxon>
        <taxon>Ecdysozoa</taxon>
        <taxon>Arthropoda</taxon>
        <taxon>Hexapoda</taxon>
        <taxon>Insecta</taxon>
        <taxon>Pterygota</taxon>
        <taxon>Neoptera</taxon>
        <taxon>Endopterygota</taxon>
        <taxon>Coleoptera</taxon>
        <taxon>Polyphaga</taxon>
        <taxon>Cucujiformia</taxon>
        <taxon>Chrysomeloidea</taxon>
        <taxon>Chrysomelidae</taxon>
        <taxon>Bruchinae</taxon>
        <taxon>Bruchini</taxon>
        <taxon>Acanthoscelides</taxon>
    </lineage>
</organism>
<keyword evidence="2" id="KW-1185">Reference proteome</keyword>
<evidence type="ECO:0000313" key="1">
    <source>
        <dbReference type="EMBL" id="CAH1993641.1"/>
    </source>
</evidence>
<sequence>MDFSSSKTIVSACCWPSTFSFFAVYLITCLCIHQQHIIYIV</sequence>
<name>A0A9P0LID6_ACAOB</name>
<dbReference type="Proteomes" id="UP001152888">
    <property type="component" value="Unassembled WGS sequence"/>
</dbReference>
<proteinExistence type="predicted"/>